<keyword evidence="17" id="KW-0464">Manganese</keyword>
<keyword evidence="6" id="KW-0540">Nuclease</keyword>
<dbReference type="EMBL" id="WKJJ01000001">
    <property type="protein sequence ID" value="MRV70166.1"/>
    <property type="molecule type" value="Genomic_DNA"/>
</dbReference>
<evidence type="ECO:0000256" key="6">
    <source>
        <dbReference type="ARBA" id="ARBA00022722"/>
    </source>
</evidence>
<dbReference type="PANTHER" id="PTHR42705:SF2">
    <property type="entry name" value="BIFUNCTIONAL NON-HOMOLOGOUS END JOINING PROTEIN LIGD"/>
    <property type="match status" value="1"/>
</dbReference>
<dbReference type="GO" id="GO:0046872">
    <property type="term" value="F:metal ion binding"/>
    <property type="evidence" value="ECO:0007669"/>
    <property type="project" value="UniProtKB-KW"/>
</dbReference>
<accession>A0A7X2II09</accession>
<dbReference type="Gene3D" id="3.30.470.30">
    <property type="entry name" value="DNA ligase/mRNA capping enzyme"/>
    <property type="match status" value="1"/>
</dbReference>
<gene>
    <name evidence="23" type="primary">ligD</name>
    <name evidence="23" type="ORF">GJ700_00310</name>
</gene>
<dbReference type="GO" id="GO:0006281">
    <property type="term" value="P:DNA repair"/>
    <property type="evidence" value="ECO:0007669"/>
    <property type="project" value="UniProtKB-KW"/>
</dbReference>
<dbReference type="CDD" id="cd04862">
    <property type="entry name" value="PaeLigD_Pol_like"/>
    <property type="match status" value="1"/>
</dbReference>
<evidence type="ECO:0000256" key="18">
    <source>
        <dbReference type="ARBA" id="ARBA00023268"/>
    </source>
</evidence>
<comment type="caution">
    <text evidence="23">The sequence shown here is derived from an EMBL/GenBank/DDBJ whole genome shotgun (WGS) entry which is preliminary data.</text>
</comment>
<dbReference type="Pfam" id="PF13298">
    <property type="entry name" value="LigD_N"/>
    <property type="match status" value="1"/>
</dbReference>
<evidence type="ECO:0000256" key="3">
    <source>
        <dbReference type="ARBA" id="ARBA00022598"/>
    </source>
</evidence>
<evidence type="ECO:0000256" key="9">
    <source>
        <dbReference type="ARBA" id="ARBA00022763"/>
    </source>
</evidence>
<keyword evidence="11" id="KW-0269">Exonuclease</keyword>
<keyword evidence="16" id="KW-0234">DNA repair</keyword>
<evidence type="ECO:0000256" key="19">
    <source>
        <dbReference type="ARBA" id="ARBA00029943"/>
    </source>
</evidence>
<keyword evidence="18" id="KW-0511">Multifunctional enzyme</keyword>
<keyword evidence="13" id="KW-0239">DNA-directed DNA polymerase</keyword>
<dbReference type="CDD" id="cd07971">
    <property type="entry name" value="OBF_DNA_ligase_LigD"/>
    <property type="match status" value="1"/>
</dbReference>
<dbReference type="Proteomes" id="UP000446768">
    <property type="component" value="Unassembled WGS sequence"/>
</dbReference>
<keyword evidence="7" id="KW-0479">Metal-binding</keyword>
<evidence type="ECO:0000256" key="16">
    <source>
        <dbReference type="ARBA" id="ARBA00023204"/>
    </source>
</evidence>
<comment type="catalytic activity">
    <reaction evidence="20">
        <text>ATP + (deoxyribonucleotide)n-3'-hydroxyl + 5'-phospho-(deoxyribonucleotide)m = (deoxyribonucleotide)n+m + AMP + diphosphate.</text>
        <dbReference type="EC" id="6.5.1.1"/>
    </reaction>
</comment>
<dbReference type="InterPro" id="IPR014145">
    <property type="entry name" value="LigD_pol_dom"/>
</dbReference>
<dbReference type="Pfam" id="PF01068">
    <property type="entry name" value="DNA_ligase_A_M"/>
    <property type="match status" value="1"/>
</dbReference>
<feature type="region of interest" description="Disordered" evidence="21">
    <location>
        <begin position="179"/>
        <end position="213"/>
    </location>
</feature>
<name>A0A7X2II09_9BURK</name>
<keyword evidence="14" id="KW-0238">DNA-binding</keyword>
<dbReference type="Gene3D" id="2.40.50.140">
    <property type="entry name" value="Nucleic acid-binding proteins"/>
    <property type="match status" value="1"/>
</dbReference>
<dbReference type="Gene3D" id="3.30.1490.70">
    <property type="match status" value="1"/>
</dbReference>
<organism evidence="23 24">
    <name type="scientific">Pseudoduganella rivuli</name>
    <dbReference type="NCBI Taxonomy" id="2666085"/>
    <lineage>
        <taxon>Bacteria</taxon>
        <taxon>Pseudomonadati</taxon>
        <taxon>Pseudomonadota</taxon>
        <taxon>Betaproteobacteria</taxon>
        <taxon>Burkholderiales</taxon>
        <taxon>Oxalobacteraceae</taxon>
        <taxon>Telluria group</taxon>
        <taxon>Pseudoduganella</taxon>
    </lineage>
</organism>
<feature type="compositionally biased region" description="Basic and acidic residues" evidence="21">
    <location>
        <begin position="553"/>
        <end position="567"/>
    </location>
</feature>
<evidence type="ECO:0000256" key="7">
    <source>
        <dbReference type="ARBA" id="ARBA00022723"/>
    </source>
</evidence>
<dbReference type="NCBIfam" id="TIGR02778">
    <property type="entry name" value="ligD_pol"/>
    <property type="match status" value="1"/>
</dbReference>
<evidence type="ECO:0000256" key="11">
    <source>
        <dbReference type="ARBA" id="ARBA00022839"/>
    </source>
</evidence>
<dbReference type="NCBIfam" id="TIGR02777">
    <property type="entry name" value="LigD_PE_dom"/>
    <property type="match status" value="1"/>
</dbReference>
<feature type="region of interest" description="Disordered" evidence="21">
    <location>
        <begin position="537"/>
        <end position="567"/>
    </location>
</feature>
<dbReference type="AlphaFoldDB" id="A0A7X2II09"/>
<evidence type="ECO:0000313" key="24">
    <source>
        <dbReference type="Proteomes" id="UP000446768"/>
    </source>
</evidence>
<evidence type="ECO:0000259" key="22">
    <source>
        <dbReference type="PROSITE" id="PS50160"/>
    </source>
</evidence>
<dbReference type="RefSeq" id="WP_154370670.1">
    <property type="nucleotide sequence ID" value="NZ_WKJJ01000001.1"/>
</dbReference>
<evidence type="ECO:0000256" key="13">
    <source>
        <dbReference type="ARBA" id="ARBA00022932"/>
    </source>
</evidence>
<keyword evidence="10" id="KW-0378">Hydrolase</keyword>
<dbReference type="SUPFAM" id="SSF56091">
    <property type="entry name" value="DNA ligase/mRNA capping enzyme, catalytic domain"/>
    <property type="match status" value="1"/>
</dbReference>
<sequence>MRDPLKTYKAKRNFAVTPEPAEGGKSGGEQRAFVIQKHWASRLHYDFRLELDGAMKSWAVPKGPSYDPHDKRMAVQVEDHPIAYNEFEGTIPEHQYGAGKVIIWDRGTWEPDGDPRRAYRDGSLKFALHGHKMHGRWALVRMKDRGEKQPAWLLIKEKDGEERPADEFSVVDEMPDSVKALGLPGQKGKQGRRTTSKTQAREAEASEAPAAASLRKARLPATLAPSLATLVDGPPSDPDDWLFEIKFDGYRILARVDGKGIKLITRNGNDWTAKLEPLRAALADMALPNGWYDGEIVVHDQNGRPDFGMLQQSFDDARNGDVVYFIFDAPFLDGHDLREVPLAQRRELLYTVLKDRPSDKVRYSAELDAPPADMVAAACKMGLEGIIGKRRDSIYAARRTPDWIKLKCGQRQEFVIGGYTDPKGSRQGVGSLLLGVQGKDGALHYAGNVGSGFNADSLRALKAQLDKLATDASPFAPGRKIDKKAHWVEPKLVAEVSFGEWTRDGSIRHAVFQGLRNDKPPRAIMREQPAHVEDLAHDAKPARKSARKQSTKAADKPADAVHGNLPDDLKISNPDRVIDQASGAHKIDVVRYYALVGDLMMEHLRDRPVALVRAPAGVGGELFFQKHADVKKMPGLALLNQKLDPGHPPMLAVADKQGLLWAAQWNVVEIHTQNATSRNYEKPNRMVFDLDPGEGVAWGEVQEAAQLVHAFLDELGLPAFLKTSGGKGLHVVVPVKPHYGWDTVKAFSQAIVARMAQTLPDRFAFKSGPKNRVGKIFVDYLRNGRGATTACAWSVRTRPGLGISVPVGWDELDKLKGGAQWTVHNAHTRLDVGNAPWADYADSAVGLAAAMKKLGFESG</sequence>
<dbReference type="InterPro" id="IPR014146">
    <property type="entry name" value="LigD_ligase_dom"/>
</dbReference>
<evidence type="ECO:0000256" key="2">
    <source>
        <dbReference type="ARBA" id="ARBA00012727"/>
    </source>
</evidence>
<evidence type="ECO:0000256" key="10">
    <source>
        <dbReference type="ARBA" id="ARBA00022801"/>
    </source>
</evidence>
<keyword evidence="8" id="KW-0547">Nucleotide-binding</keyword>
<dbReference type="GO" id="GO:0003677">
    <property type="term" value="F:DNA binding"/>
    <property type="evidence" value="ECO:0007669"/>
    <property type="project" value="UniProtKB-KW"/>
</dbReference>
<dbReference type="GO" id="GO:0004527">
    <property type="term" value="F:exonuclease activity"/>
    <property type="evidence" value="ECO:0007669"/>
    <property type="project" value="UniProtKB-KW"/>
</dbReference>
<dbReference type="PROSITE" id="PS50160">
    <property type="entry name" value="DNA_LIGASE_A3"/>
    <property type="match status" value="1"/>
</dbReference>
<evidence type="ECO:0000256" key="4">
    <source>
        <dbReference type="ARBA" id="ARBA00022679"/>
    </source>
</evidence>
<evidence type="ECO:0000256" key="5">
    <source>
        <dbReference type="ARBA" id="ARBA00022695"/>
    </source>
</evidence>
<feature type="domain" description="ATP-dependent DNA ligase family profile" evidence="22">
    <location>
        <begin position="315"/>
        <end position="407"/>
    </location>
</feature>
<dbReference type="GO" id="GO:0005524">
    <property type="term" value="F:ATP binding"/>
    <property type="evidence" value="ECO:0007669"/>
    <property type="project" value="UniProtKB-KW"/>
</dbReference>
<dbReference type="InterPro" id="IPR014143">
    <property type="entry name" value="NHEJ_ligase_prk"/>
</dbReference>
<keyword evidence="15" id="KW-0233">DNA recombination</keyword>
<keyword evidence="24" id="KW-1185">Reference proteome</keyword>
<dbReference type="InterPro" id="IPR033651">
    <property type="entry name" value="PaeLigD_Pol-like"/>
</dbReference>
<comment type="cofactor">
    <cofactor evidence="1">
        <name>Mn(2+)</name>
        <dbReference type="ChEBI" id="CHEBI:29035"/>
    </cofactor>
</comment>
<evidence type="ECO:0000256" key="14">
    <source>
        <dbReference type="ARBA" id="ARBA00023125"/>
    </source>
</evidence>
<dbReference type="InterPro" id="IPR012310">
    <property type="entry name" value="DNA_ligase_ATP-dep_cent"/>
</dbReference>
<evidence type="ECO:0000256" key="1">
    <source>
        <dbReference type="ARBA" id="ARBA00001936"/>
    </source>
</evidence>
<dbReference type="GO" id="GO:0006310">
    <property type="term" value="P:DNA recombination"/>
    <property type="evidence" value="ECO:0007669"/>
    <property type="project" value="UniProtKB-KW"/>
</dbReference>
<evidence type="ECO:0000256" key="17">
    <source>
        <dbReference type="ARBA" id="ARBA00023211"/>
    </source>
</evidence>
<evidence type="ECO:0000256" key="20">
    <source>
        <dbReference type="ARBA" id="ARBA00034003"/>
    </source>
</evidence>
<evidence type="ECO:0000313" key="23">
    <source>
        <dbReference type="EMBL" id="MRV70166.1"/>
    </source>
</evidence>
<dbReference type="InterPro" id="IPR012309">
    <property type="entry name" value="DNA_ligase_ATP-dep_C"/>
</dbReference>
<dbReference type="EC" id="6.5.1.1" evidence="2"/>
<dbReference type="NCBIfam" id="TIGR02776">
    <property type="entry name" value="NHEJ_ligase_prk"/>
    <property type="match status" value="1"/>
</dbReference>
<dbReference type="NCBIfam" id="TIGR02779">
    <property type="entry name" value="NHEJ_ligase_lig"/>
    <property type="match status" value="1"/>
</dbReference>
<dbReference type="SUPFAM" id="SSF50249">
    <property type="entry name" value="Nucleic acid-binding proteins"/>
    <property type="match status" value="1"/>
</dbReference>
<dbReference type="GO" id="GO:0003910">
    <property type="term" value="F:DNA ligase (ATP) activity"/>
    <property type="evidence" value="ECO:0007669"/>
    <property type="project" value="UniProtKB-EC"/>
</dbReference>
<dbReference type="Gene3D" id="3.90.920.10">
    <property type="entry name" value="DNA primase, PRIM domain"/>
    <property type="match status" value="1"/>
</dbReference>
<dbReference type="GO" id="GO:0003887">
    <property type="term" value="F:DNA-directed DNA polymerase activity"/>
    <property type="evidence" value="ECO:0007669"/>
    <property type="project" value="UniProtKB-KW"/>
</dbReference>
<proteinExistence type="predicted"/>
<evidence type="ECO:0000256" key="15">
    <source>
        <dbReference type="ARBA" id="ARBA00023172"/>
    </source>
</evidence>
<dbReference type="CDD" id="cd07906">
    <property type="entry name" value="Adenylation_DNA_ligase_LigD_LigC"/>
    <property type="match status" value="1"/>
</dbReference>
<keyword evidence="4" id="KW-0808">Transferase</keyword>
<dbReference type="InterPro" id="IPR014144">
    <property type="entry name" value="LigD_PE_domain"/>
</dbReference>
<keyword evidence="9" id="KW-0227">DNA damage</keyword>
<reference evidence="23 24" key="1">
    <citation type="submission" date="2019-11" db="EMBL/GenBank/DDBJ databases">
        <title>Novel species isolated from a subtropical stream in China.</title>
        <authorList>
            <person name="Lu H."/>
        </authorList>
    </citation>
    <scope>NUCLEOTIDE SEQUENCE [LARGE SCALE GENOMIC DNA]</scope>
    <source>
        <strain evidence="23 24">FT92W</strain>
    </source>
</reference>
<dbReference type="Pfam" id="PF21686">
    <property type="entry name" value="LigD_Prim-Pol"/>
    <property type="match status" value="1"/>
</dbReference>
<dbReference type="PANTHER" id="PTHR42705">
    <property type="entry name" value="BIFUNCTIONAL NON-HOMOLOGOUS END JOINING PROTEIN LIGD"/>
    <property type="match status" value="1"/>
</dbReference>
<protein>
    <recommendedName>
        <fullName evidence="2">DNA ligase (ATP)</fullName>
        <ecNumber evidence="2">6.5.1.1</ecNumber>
    </recommendedName>
    <alternativeName>
        <fullName evidence="19">NHEJ DNA polymerase</fullName>
    </alternativeName>
</protein>
<keyword evidence="12" id="KW-0067">ATP-binding</keyword>
<evidence type="ECO:0000256" key="21">
    <source>
        <dbReference type="SAM" id="MobiDB-lite"/>
    </source>
</evidence>
<dbReference type="InterPro" id="IPR052171">
    <property type="entry name" value="NHEJ_LigD"/>
</dbReference>
<dbReference type="NCBIfam" id="NF004628">
    <property type="entry name" value="PRK05972.1"/>
    <property type="match status" value="1"/>
</dbReference>
<dbReference type="InterPro" id="IPR012340">
    <property type="entry name" value="NA-bd_OB-fold"/>
</dbReference>
<keyword evidence="5" id="KW-0548">Nucleotidyltransferase</keyword>
<dbReference type="Pfam" id="PF04679">
    <property type="entry name" value="DNA_ligase_A_C"/>
    <property type="match status" value="1"/>
</dbReference>
<evidence type="ECO:0000256" key="8">
    <source>
        <dbReference type="ARBA" id="ARBA00022741"/>
    </source>
</evidence>
<keyword evidence="3 23" id="KW-0436">Ligase</keyword>
<evidence type="ECO:0000256" key="12">
    <source>
        <dbReference type="ARBA" id="ARBA00022840"/>
    </source>
</evidence>